<evidence type="ECO:0000259" key="2">
    <source>
        <dbReference type="Pfam" id="PF03781"/>
    </source>
</evidence>
<dbReference type="Proteomes" id="UP000263268">
    <property type="component" value="Unassembled WGS sequence"/>
</dbReference>
<dbReference type="InterPro" id="IPR051043">
    <property type="entry name" value="Sulfatase_Mod_Factor_Kinase"/>
</dbReference>
<accession>A0A3D6BTJ9</accession>
<dbReference type="SUPFAM" id="SSF56436">
    <property type="entry name" value="C-type lectin-like"/>
    <property type="match status" value="1"/>
</dbReference>
<name>A0A3D6BTJ9_9FLAO</name>
<dbReference type="AlphaFoldDB" id="A0A3D6BTJ9"/>
<dbReference type="Gene3D" id="3.90.1580.10">
    <property type="entry name" value="paralog of FGE (formylglycine-generating enzyme)"/>
    <property type="match status" value="2"/>
</dbReference>
<protein>
    <submittedName>
        <fullName evidence="3">Gliding motility lipoprotein GldJ</fullName>
    </submittedName>
</protein>
<comment type="caution">
    <text evidence="3">The sequence shown here is derived from an EMBL/GenBank/DDBJ whole genome shotgun (WGS) entry which is preliminary data.</text>
</comment>
<evidence type="ECO:0000313" key="4">
    <source>
        <dbReference type="Proteomes" id="UP000263268"/>
    </source>
</evidence>
<evidence type="ECO:0000313" key="3">
    <source>
        <dbReference type="EMBL" id="HCY82571.1"/>
    </source>
</evidence>
<dbReference type="InterPro" id="IPR005532">
    <property type="entry name" value="SUMF_dom"/>
</dbReference>
<organism evidence="3 4">
    <name type="scientific">Xanthomarina gelatinilytica</name>
    <dbReference type="NCBI Taxonomy" id="1137281"/>
    <lineage>
        <taxon>Bacteria</taxon>
        <taxon>Pseudomonadati</taxon>
        <taxon>Bacteroidota</taxon>
        <taxon>Flavobacteriia</taxon>
        <taxon>Flavobacteriales</taxon>
        <taxon>Flavobacteriaceae</taxon>
        <taxon>Xanthomarina</taxon>
    </lineage>
</organism>
<keyword evidence="3" id="KW-0449">Lipoprotein</keyword>
<dbReference type="GO" id="GO:0120147">
    <property type="term" value="F:formylglycine-generating oxidase activity"/>
    <property type="evidence" value="ECO:0007669"/>
    <property type="project" value="TreeGrafter"/>
</dbReference>
<dbReference type="InterPro" id="IPR016187">
    <property type="entry name" value="CTDL_fold"/>
</dbReference>
<dbReference type="Pfam" id="PF03781">
    <property type="entry name" value="FGE-sulfatase"/>
    <property type="match status" value="1"/>
</dbReference>
<gene>
    <name evidence="3" type="ORF">DHV22_13755</name>
</gene>
<reference evidence="3 4" key="1">
    <citation type="journal article" date="2018" name="Nat. Biotechnol.">
        <title>A standardized bacterial taxonomy based on genome phylogeny substantially revises the tree of life.</title>
        <authorList>
            <person name="Parks D.H."/>
            <person name="Chuvochina M."/>
            <person name="Waite D.W."/>
            <person name="Rinke C."/>
            <person name="Skarshewski A."/>
            <person name="Chaumeil P.A."/>
            <person name="Hugenholtz P."/>
        </authorList>
    </citation>
    <scope>NUCLEOTIDE SEQUENCE [LARGE SCALE GENOMIC DNA]</scope>
    <source>
        <strain evidence="3">UBA10227</strain>
    </source>
</reference>
<sequence length="239" mass="27518">AGWSDDGADITNQVKQYEPNDFGLYDMAGNVAEWVADVYRPIVDDEFNDFNYYRGNVYTKNAISEDGTVKIVTTDEIVFDTLPNGKVIARDLPGEIAQVPVDEDETYLRQNFDRSDNRNFRDGDKQSSRQYRESFSEEDGVTTETSMTSKMYNSPKHNIDVDDSTGALIREYDKSNKRTSLINDEVRVYKGGSWKDREYWLDPAQRRYFPQTMATDYIGFRCAMSRVGSKSKNKNKTKN</sequence>
<proteinExistence type="predicted"/>
<feature type="region of interest" description="Disordered" evidence="1">
    <location>
        <begin position="114"/>
        <end position="146"/>
    </location>
</feature>
<dbReference type="EMBL" id="DPRK01000218">
    <property type="protein sequence ID" value="HCY82571.1"/>
    <property type="molecule type" value="Genomic_DNA"/>
</dbReference>
<dbReference type="PANTHER" id="PTHR23150:SF19">
    <property type="entry name" value="FORMYLGLYCINE-GENERATING ENZYME"/>
    <property type="match status" value="1"/>
</dbReference>
<feature type="compositionally biased region" description="Basic and acidic residues" evidence="1">
    <location>
        <begin position="114"/>
        <end position="135"/>
    </location>
</feature>
<feature type="domain" description="Sulfatase-modifying factor enzyme-like" evidence="2">
    <location>
        <begin position="8"/>
        <end position="58"/>
    </location>
</feature>
<evidence type="ECO:0000256" key="1">
    <source>
        <dbReference type="SAM" id="MobiDB-lite"/>
    </source>
</evidence>
<dbReference type="PANTHER" id="PTHR23150">
    <property type="entry name" value="SULFATASE MODIFYING FACTOR 1, 2"/>
    <property type="match status" value="1"/>
</dbReference>
<dbReference type="InterPro" id="IPR042095">
    <property type="entry name" value="SUMF_sf"/>
</dbReference>
<feature type="non-terminal residue" evidence="3">
    <location>
        <position position="1"/>
    </location>
</feature>